<protein>
    <submittedName>
        <fullName evidence="1">Uncharacterized protein</fullName>
    </submittedName>
</protein>
<gene>
    <name evidence="1" type="ORF">AB6A40_005254</name>
</gene>
<sequence length="90" mass="10573">MTTLMSPACSLTTFSRWFALRHLRLFYRERSSVRSLYTGSANPRYEITTLDGTALVFETWLFHTVTVTTKYTATGWLWSSRYYCLSGKYF</sequence>
<dbReference type="EMBL" id="JBGFUD010003288">
    <property type="protein sequence ID" value="MFH4978545.1"/>
    <property type="molecule type" value="Genomic_DNA"/>
</dbReference>
<accession>A0ABD6EEW4</accession>
<evidence type="ECO:0000313" key="1">
    <source>
        <dbReference type="EMBL" id="MFH4978545.1"/>
    </source>
</evidence>
<comment type="caution">
    <text evidence="1">The sequence shown here is derived from an EMBL/GenBank/DDBJ whole genome shotgun (WGS) entry which is preliminary data.</text>
</comment>
<name>A0ABD6EEW4_9BILA</name>
<proteinExistence type="predicted"/>
<dbReference type="AlphaFoldDB" id="A0ABD6EEW4"/>
<keyword evidence="2" id="KW-1185">Reference proteome</keyword>
<dbReference type="Proteomes" id="UP001608902">
    <property type="component" value="Unassembled WGS sequence"/>
</dbReference>
<organism evidence="1 2">
    <name type="scientific">Gnathostoma spinigerum</name>
    <dbReference type="NCBI Taxonomy" id="75299"/>
    <lineage>
        <taxon>Eukaryota</taxon>
        <taxon>Metazoa</taxon>
        <taxon>Ecdysozoa</taxon>
        <taxon>Nematoda</taxon>
        <taxon>Chromadorea</taxon>
        <taxon>Rhabditida</taxon>
        <taxon>Spirurina</taxon>
        <taxon>Gnathostomatomorpha</taxon>
        <taxon>Gnathostomatoidea</taxon>
        <taxon>Gnathostomatidae</taxon>
        <taxon>Gnathostoma</taxon>
    </lineage>
</organism>
<reference evidence="1 2" key="1">
    <citation type="submission" date="2024-08" db="EMBL/GenBank/DDBJ databases">
        <title>Gnathostoma spinigerum genome.</title>
        <authorList>
            <person name="Gonzalez-Bertolin B."/>
            <person name="Monzon S."/>
            <person name="Zaballos A."/>
            <person name="Jimenez P."/>
            <person name="Dekumyoy P."/>
            <person name="Varona S."/>
            <person name="Cuesta I."/>
            <person name="Sumanam S."/>
            <person name="Adisakwattana P."/>
            <person name="Gasser R.B."/>
            <person name="Hernandez-Gonzalez A."/>
            <person name="Young N.D."/>
            <person name="Perteguer M.J."/>
        </authorList>
    </citation>
    <scope>NUCLEOTIDE SEQUENCE [LARGE SCALE GENOMIC DNA]</scope>
    <source>
        <strain evidence="1">AL3</strain>
        <tissue evidence="1">Liver</tissue>
    </source>
</reference>
<evidence type="ECO:0000313" key="2">
    <source>
        <dbReference type="Proteomes" id="UP001608902"/>
    </source>
</evidence>